<dbReference type="Proteomes" id="UP000291343">
    <property type="component" value="Unassembled WGS sequence"/>
</dbReference>
<evidence type="ECO:0000313" key="1">
    <source>
        <dbReference type="EMBL" id="RZF46540.1"/>
    </source>
</evidence>
<organism evidence="1 2">
    <name type="scientific">Laodelphax striatellus</name>
    <name type="common">Small brown planthopper</name>
    <name type="synonym">Delphax striatella</name>
    <dbReference type="NCBI Taxonomy" id="195883"/>
    <lineage>
        <taxon>Eukaryota</taxon>
        <taxon>Metazoa</taxon>
        <taxon>Ecdysozoa</taxon>
        <taxon>Arthropoda</taxon>
        <taxon>Hexapoda</taxon>
        <taxon>Insecta</taxon>
        <taxon>Pterygota</taxon>
        <taxon>Neoptera</taxon>
        <taxon>Paraneoptera</taxon>
        <taxon>Hemiptera</taxon>
        <taxon>Auchenorrhyncha</taxon>
        <taxon>Fulgoroidea</taxon>
        <taxon>Delphacidae</taxon>
        <taxon>Criomorphinae</taxon>
        <taxon>Laodelphax</taxon>
    </lineage>
</organism>
<dbReference type="SMR" id="A0A482XLX2"/>
<dbReference type="InParanoid" id="A0A482XLX2"/>
<reference evidence="1 2" key="1">
    <citation type="journal article" date="2017" name="Gigascience">
        <title>Genome sequence of the small brown planthopper, Laodelphax striatellus.</title>
        <authorList>
            <person name="Zhu J."/>
            <person name="Jiang F."/>
            <person name="Wang X."/>
            <person name="Yang P."/>
            <person name="Bao Y."/>
            <person name="Zhao W."/>
            <person name="Wang W."/>
            <person name="Lu H."/>
            <person name="Wang Q."/>
            <person name="Cui N."/>
            <person name="Li J."/>
            <person name="Chen X."/>
            <person name="Luo L."/>
            <person name="Yu J."/>
            <person name="Kang L."/>
            <person name="Cui F."/>
        </authorList>
    </citation>
    <scope>NUCLEOTIDE SEQUENCE [LARGE SCALE GENOMIC DNA]</scope>
    <source>
        <strain evidence="1">Lst14</strain>
    </source>
</reference>
<gene>
    <name evidence="1" type="ORF">LSTR_LSTR009384</name>
</gene>
<dbReference type="AlphaFoldDB" id="A0A482XLX2"/>
<evidence type="ECO:0000313" key="2">
    <source>
        <dbReference type="Proteomes" id="UP000291343"/>
    </source>
</evidence>
<proteinExistence type="predicted"/>
<accession>A0A482XLX2</accession>
<protein>
    <submittedName>
        <fullName evidence="1">Uncharacterized protein</fullName>
    </submittedName>
</protein>
<sequence>MQCGALDLNSRVGPWLDLLWCGWKGAMLYKSTTGSNTGATIIPKAQFDENDVVDRLDRIFKKNNEGDPKPLKAAKAYEVIDLLTSISNDQRQKVRDCYDKKHPDKENLKLETDFTLFIKSWQEDSSS</sequence>
<name>A0A482XLX2_LAOST</name>
<dbReference type="EMBL" id="QKKF02005931">
    <property type="protein sequence ID" value="RZF46540.1"/>
    <property type="molecule type" value="Genomic_DNA"/>
</dbReference>
<comment type="caution">
    <text evidence="1">The sequence shown here is derived from an EMBL/GenBank/DDBJ whole genome shotgun (WGS) entry which is preliminary data.</text>
</comment>
<keyword evidence="2" id="KW-1185">Reference proteome</keyword>